<reference evidence="1 2" key="1">
    <citation type="submission" date="2023-07" db="EMBL/GenBank/DDBJ databases">
        <title>Genomic Encyclopedia of Type Strains, Phase IV (KMG-IV): sequencing the most valuable type-strain genomes for metagenomic binning, comparative biology and taxonomic classification.</title>
        <authorList>
            <person name="Goeker M."/>
        </authorList>
    </citation>
    <scope>NUCLEOTIDE SEQUENCE [LARGE SCALE GENOMIC DNA]</scope>
    <source>
        <strain evidence="1 2">DSM 16419</strain>
    </source>
</reference>
<keyword evidence="2" id="KW-1185">Reference proteome</keyword>
<comment type="caution">
    <text evidence="1">The sequence shown here is derived from an EMBL/GenBank/DDBJ whole genome shotgun (WGS) entry which is preliminary data.</text>
</comment>
<evidence type="ECO:0000313" key="1">
    <source>
        <dbReference type="EMBL" id="MDQ0427243.1"/>
    </source>
</evidence>
<evidence type="ECO:0000313" key="2">
    <source>
        <dbReference type="Proteomes" id="UP001241988"/>
    </source>
</evidence>
<dbReference type="Proteomes" id="UP001241988">
    <property type="component" value="Unassembled WGS sequence"/>
</dbReference>
<dbReference type="RefSeq" id="WP_308785570.1">
    <property type="nucleotide sequence ID" value="NZ_JAUSWB010000001.1"/>
</dbReference>
<proteinExistence type="predicted"/>
<sequence>MKSKTLYLSSIITLLLAGCVQENQVIGNDNSNSIENTDYVSQKPPHLKVRINEEDYSAGLSGYEWNYFDQEENMMATVQTESISPFDLVGNREAPAVNSETSIQFRFEEEPLFYQVNIWDAKNTREASSNVVALEGQSGRTIYEVAATWEQGTGHYFFPLTVE</sequence>
<gene>
    <name evidence="1" type="ORF">QOZ98_000068</name>
</gene>
<dbReference type="EMBL" id="JAUSWB010000001">
    <property type="protein sequence ID" value="MDQ0427243.1"/>
    <property type="molecule type" value="Genomic_DNA"/>
</dbReference>
<evidence type="ECO:0008006" key="3">
    <source>
        <dbReference type="Google" id="ProtNLM"/>
    </source>
</evidence>
<dbReference type="PROSITE" id="PS51257">
    <property type="entry name" value="PROKAR_LIPOPROTEIN"/>
    <property type="match status" value="1"/>
</dbReference>
<accession>A0ABU0GPL6</accession>
<organism evidence="1 2">
    <name type="scientific">Planomicrobium stackebrandtii</name>
    <dbReference type="NCBI Taxonomy" id="253160"/>
    <lineage>
        <taxon>Bacteria</taxon>
        <taxon>Bacillati</taxon>
        <taxon>Bacillota</taxon>
        <taxon>Bacilli</taxon>
        <taxon>Bacillales</taxon>
        <taxon>Caryophanaceae</taxon>
        <taxon>Planomicrobium</taxon>
    </lineage>
</organism>
<name>A0ABU0GPL6_9BACL</name>
<protein>
    <recommendedName>
        <fullName evidence="3">Lipoprotein</fullName>
    </recommendedName>
</protein>